<organism evidence="2 3">
    <name type="scientific">Leifsonia soli</name>
    <dbReference type="NCBI Taxonomy" id="582665"/>
    <lineage>
        <taxon>Bacteria</taxon>
        <taxon>Bacillati</taxon>
        <taxon>Actinomycetota</taxon>
        <taxon>Actinomycetes</taxon>
        <taxon>Micrococcales</taxon>
        <taxon>Microbacteriaceae</taxon>
        <taxon>Leifsonia</taxon>
    </lineage>
</organism>
<dbReference type="AlphaFoldDB" id="A0A852T5E9"/>
<evidence type="ECO:0000313" key="2">
    <source>
        <dbReference type="EMBL" id="NYD76072.1"/>
    </source>
</evidence>
<gene>
    <name evidence="2" type="ORF">BJ963_003591</name>
</gene>
<feature type="compositionally biased region" description="Basic and acidic residues" evidence="1">
    <location>
        <begin position="79"/>
        <end position="94"/>
    </location>
</feature>
<feature type="region of interest" description="Disordered" evidence="1">
    <location>
        <begin position="71"/>
        <end position="94"/>
    </location>
</feature>
<dbReference type="RefSeq" id="WP_179457823.1">
    <property type="nucleotide sequence ID" value="NZ_BAAAPX010000001.1"/>
</dbReference>
<protein>
    <submittedName>
        <fullName evidence="2">Uncharacterized protein</fullName>
    </submittedName>
</protein>
<sequence>MTDENMDVPAFLRSLPVGAVFTHAQPHQQADSWIKIGEDTYRRTYSWVRFNADDFREWTHAELTEPVDYSITQEEADQIEARERSRPGPREMGQ</sequence>
<keyword evidence="3" id="KW-1185">Reference proteome</keyword>
<evidence type="ECO:0000313" key="3">
    <source>
        <dbReference type="Proteomes" id="UP000589620"/>
    </source>
</evidence>
<dbReference type="EMBL" id="JACCBJ010000001">
    <property type="protein sequence ID" value="NYD76072.1"/>
    <property type="molecule type" value="Genomic_DNA"/>
</dbReference>
<evidence type="ECO:0000256" key="1">
    <source>
        <dbReference type="SAM" id="MobiDB-lite"/>
    </source>
</evidence>
<proteinExistence type="predicted"/>
<accession>A0A852T5E9</accession>
<reference evidence="2 3" key="1">
    <citation type="submission" date="2020-07" db="EMBL/GenBank/DDBJ databases">
        <title>Sequencing the genomes of 1000 actinobacteria strains.</title>
        <authorList>
            <person name="Klenk H.-P."/>
        </authorList>
    </citation>
    <scope>NUCLEOTIDE SEQUENCE [LARGE SCALE GENOMIC DNA]</scope>
    <source>
        <strain evidence="2 3">DSM 23871</strain>
    </source>
</reference>
<name>A0A852T5E9_9MICO</name>
<dbReference type="Proteomes" id="UP000589620">
    <property type="component" value="Unassembled WGS sequence"/>
</dbReference>
<comment type="caution">
    <text evidence="2">The sequence shown here is derived from an EMBL/GenBank/DDBJ whole genome shotgun (WGS) entry which is preliminary data.</text>
</comment>